<gene>
    <name evidence="1" type="primary">gshA</name>
    <name evidence="1" type="ORF">EPV75_10055</name>
</gene>
<dbReference type="GO" id="GO:0004357">
    <property type="term" value="F:glutamate-cysteine ligase activity"/>
    <property type="evidence" value="ECO:0007669"/>
    <property type="project" value="UniProtKB-EC"/>
</dbReference>
<organism evidence="1 2">
    <name type="scientific">Hydrogenovibrio thermophilus</name>
    <dbReference type="NCBI Taxonomy" id="265883"/>
    <lineage>
        <taxon>Bacteria</taxon>
        <taxon>Pseudomonadati</taxon>
        <taxon>Pseudomonadota</taxon>
        <taxon>Gammaproteobacteria</taxon>
        <taxon>Thiotrichales</taxon>
        <taxon>Piscirickettsiaceae</taxon>
        <taxon>Hydrogenovibrio</taxon>
    </lineage>
</organism>
<dbReference type="KEGG" id="htr:EPV75_10055"/>
<dbReference type="InterPro" id="IPR042520">
    <property type="entry name" value="GshA_N"/>
</dbReference>
<dbReference type="AlphaFoldDB" id="A0A410H4X9"/>
<dbReference type="NCBIfam" id="TIGR02049">
    <property type="entry name" value="gshA_ferroox"/>
    <property type="match status" value="1"/>
</dbReference>
<dbReference type="Gene3D" id="3.40.50.11280">
    <property type="entry name" value="Glutamate-cysteine ligase, N-terminal domain"/>
    <property type="match status" value="1"/>
</dbReference>
<dbReference type="RefSeq" id="WP_128385299.1">
    <property type="nucleotide sequence ID" value="NZ_CP035033.1"/>
</dbReference>
<reference evidence="1 2" key="1">
    <citation type="journal article" date="2018" name="Environ. Microbiol.">
        <title>Genomes of ubiquitous marine and hypersaline Hydrogenovibrio, Thiomicrorhabdus and Thiomicrospira spp. encode a diversity of mechanisms to sustain chemolithoautotrophy in heterogeneous environments.</title>
        <authorList>
            <person name="Scott K.M."/>
            <person name="Williams J."/>
            <person name="Porter C.M.B."/>
            <person name="Russel S."/>
            <person name="Harmer T.L."/>
            <person name="Paul J.H."/>
            <person name="Antonen K.M."/>
            <person name="Bridges M.K."/>
            <person name="Camper G.J."/>
            <person name="Campla C.K."/>
            <person name="Casella L.G."/>
            <person name="Chase E."/>
            <person name="Conrad J.W."/>
            <person name="Cruz M.C."/>
            <person name="Dunlap D.S."/>
            <person name="Duran L."/>
            <person name="Fahsbender E.M."/>
            <person name="Goldsmith D.B."/>
            <person name="Keeley R.F."/>
            <person name="Kondoff M.R."/>
            <person name="Kussy B.I."/>
            <person name="Lane M.K."/>
            <person name="Lawler S."/>
            <person name="Leigh B.A."/>
            <person name="Lewis C."/>
            <person name="Lostal L.M."/>
            <person name="Marking D."/>
            <person name="Mancera P.A."/>
            <person name="McClenthan E.C."/>
            <person name="McIntyre E.A."/>
            <person name="Mine J.A."/>
            <person name="Modi S."/>
            <person name="Moore B.D."/>
            <person name="Morgan W.A."/>
            <person name="Nelson K.M."/>
            <person name="Nguyen K.N."/>
            <person name="Ogburn N."/>
            <person name="Parrino D.G."/>
            <person name="Pedapudi A.D."/>
            <person name="Pelham R.P."/>
            <person name="Preece A.M."/>
            <person name="Rampersad E.A."/>
            <person name="Richardson J.C."/>
            <person name="Rodgers C.M."/>
            <person name="Schaffer B.L."/>
            <person name="Sheridan N.E."/>
            <person name="Solone M.R."/>
            <person name="Staley Z.R."/>
            <person name="Tabuchi M."/>
            <person name="Waide R.J."/>
            <person name="Wanjugi P.W."/>
            <person name="Young S."/>
            <person name="Clum A."/>
            <person name="Daum C."/>
            <person name="Huntemann M."/>
            <person name="Ivanova N."/>
            <person name="Kyrpides N."/>
            <person name="Mikhailova N."/>
            <person name="Palaniappan K."/>
            <person name="Pillay M."/>
            <person name="Reddy T.B.K."/>
            <person name="Shapiro N."/>
            <person name="Stamatis D."/>
            <person name="Varghese N."/>
            <person name="Woyke T."/>
            <person name="Boden R."/>
            <person name="Freyermuth S.K."/>
            <person name="Kerfeld C.A."/>
        </authorList>
    </citation>
    <scope>NUCLEOTIDE SEQUENCE [LARGE SCALE GENOMIC DNA]</scope>
    <source>
        <strain evidence="1 2">JR-2</strain>
    </source>
</reference>
<dbReference type="Proteomes" id="UP000285478">
    <property type="component" value="Chromosome"/>
</dbReference>
<protein>
    <submittedName>
        <fullName evidence="1">Glutamate--cysteine ligase</fullName>
        <ecNumber evidence="1">6.3.2.2</ecNumber>
    </submittedName>
</protein>
<proteinExistence type="predicted"/>
<dbReference type="EC" id="6.3.2.2" evidence="1"/>
<keyword evidence="1" id="KW-0436">Ligase</keyword>
<dbReference type="EMBL" id="CP035033">
    <property type="protein sequence ID" value="QAB15983.1"/>
    <property type="molecule type" value="Genomic_DNA"/>
</dbReference>
<sequence>MPLSTNQVPHLQTALTGPLLELEEHLLNHQADIECWFRKQFKETPAPFYASVDLRNAGYKLAPVDTNLFPAGFNNLHPDLRPLAIQAAQSAVTQACPIADGVLLIPENHTRNQFYLENLAVLQEILIAAGYEVHIGSLNPEITERTEIELPSGKTLVLRPLEKQGDRVGVNDFFPCAVLLNNDLSSGRPEILENIDQTLLPPLDLGWADRFKTEHFDHYKNVSNEFSKMVDIDPWLINPMSMQCGPVDFKEREGLECLAGAVNTVLQETQRYYDQHDIACKPFAIVKSDSGTYGMAIMSVDTPEDVLNLNRKQRNKMSSAKEGLVAKQMLVQEGVYTHETINDAVAEPVVYMIHNQVVGGFYRVHTGKTATDNLNSPGMHFESLSFATSCVMPDQTQAPDASPNRFYAYGVVARLALLAAAREIADAKREAANEKKAAS</sequence>
<evidence type="ECO:0000313" key="1">
    <source>
        <dbReference type="EMBL" id="QAB15983.1"/>
    </source>
</evidence>
<dbReference type="InterPro" id="IPR011718">
    <property type="entry name" value="GshA"/>
</dbReference>
<evidence type="ECO:0000313" key="2">
    <source>
        <dbReference type="Proteomes" id="UP000285478"/>
    </source>
</evidence>
<name>A0A410H4X9_9GAMM</name>
<keyword evidence="2" id="KW-1185">Reference proteome</keyword>
<accession>A0A410H4X9</accession>
<dbReference type="Pfam" id="PF08886">
    <property type="entry name" value="GshA"/>
    <property type="match status" value="1"/>
</dbReference>